<evidence type="ECO:0000256" key="2">
    <source>
        <dbReference type="ARBA" id="ARBA00007386"/>
    </source>
</evidence>
<dbReference type="KEGG" id="dord:105989721"/>
<reference evidence="7" key="1">
    <citation type="submission" date="2025-08" db="UniProtKB">
        <authorList>
            <consortium name="RefSeq"/>
        </authorList>
    </citation>
    <scope>IDENTIFICATION</scope>
    <source>
        <tissue evidence="7">Kidney</tissue>
    </source>
</reference>
<sequence>MDLRMVMIIIIGGGILAAMLLLISIIFCLYFKVSKTIKCAEECGMIPLSCVSSARVAQSRMFPATFISNDSPYQAIKCCDKYNSYTGVGRMQPCLCTSKEGI</sequence>
<dbReference type="GO" id="GO:0005576">
    <property type="term" value="C:extracellular region"/>
    <property type="evidence" value="ECO:0007669"/>
    <property type="project" value="UniProtKB-SubCell"/>
</dbReference>
<keyword evidence="5" id="KW-1133">Transmembrane helix</keyword>
<evidence type="ECO:0000256" key="4">
    <source>
        <dbReference type="ARBA" id="ARBA00022729"/>
    </source>
</evidence>
<dbReference type="RefSeq" id="XP_012877349.1">
    <property type="nucleotide sequence ID" value="XM_013021895.1"/>
</dbReference>
<accession>A0A1S3FMV0</accession>
<evidence type="ECO:0000256" key="5">
    <source>
        <dbReference type="SAM" id="Phobius"/>
    </source>
</evidence>
<dbReference type="Pfam" id="PF15193">
    <property type="entry name" value="FAM24"/>
    <property type="match status" value="1"/>
</dbReference>
<dbReference type="Proteomes" id="UP000081671">
    <property type="component" value="Unplaced"/>
</dbReference>
<name>A0A1S3FMV0_DIPOR</name>
<feature type="transmembrane region" description="Helical" evidence="5">
    <location>
        <begin position="6"/>
        <end position="31"/>
    </location>
</feature>
<evidence type="ECO:0000313" key="7">
    <source>
        <dbReference type="RefSeq" id="XP_012877349.1"/>
    </source>
</evidence>
<dbReference type="AlphaFoldDB" id="A0A1S3FMV0"/>
<dbReference type="InParanoid" id="A0A1S3FMV0"/>
<comment type="similarity">
    <text evidence="2">Belongs to the FAM24 family.</text>
</comment>
<gene>
    <name evidence="7" type="primary">LOC105989721</name>
</gene>
<proteinExistence type="inferred from homology"/>
<dbReference type="OrthoDB" id="9784605at2759"/>
<comment type="subcellular location">
    <subcellularLocation>
        <location evidence="1">Secreted</location>
    </subcellularLocation>
</comment>
<keyword evidence="4" id="KW-0732">Signal</keyword>
<dbReference type="PANTHER" id="PTHR35860">
    <property type="entry name" value="PROTEIN FAM24B"/>
    <property type="match status" value="1"/>
</dbReference>
<organism evidence="6 7">
    <name type="scientific">Dipodomys ordii</name>
    <name type="common">Ord's kangaroo rat</name>
    <dbReference type="NCBI Taxonomy" id="10020"/>
    <lineage>
        <taxon>Eukaryota</taxon>
        <taxon>Metazoa</taxon>
        <taxon>Chordata</taxon>
        <taxon>Craniata</taxon>
        <taxon>Vertebrata</taxon>
        <taxon>Euteleostomi</taxon>
        <taxon>Mammalia</taxon>
        <taxon>Eutheria</taxon>
        <taxon>Euarchontoglires</taxon>
        <taxon>Glires</taxon>
        <taxon>Rodentia</taxon>
        <taxon>Castorimorpha</taxon>
        <taxon>Heteromyidae</taxon>
        <taxon>Dipodomyinae</taxon>
        <taxon>Dipodomys</taxon>
    </lineage>
</organism>
<protein>
    <submittedName>
        <fullName evidence="7">Protein FAM24A-like</fullName>
    </submittedName>
</protein>
<keyword evidence="6" id="KW-1185">Reference proteome</keyword>
<evidence type="ECO:0000256" key="1">
    <source>
        <dbReference type="ARBA" id="ARBA00004613"/>
    </source>
</evidence>
<keyword evidence="3" id="KW-0964">Secreted</keyword>
<dbReference type="InterPro" id="IPR028122">
    <property type="entry name" value="FAM24"/>
</dbReference>
<dbReference type="PANTHER" id="PTHR35860:SF1">
    <property type="entry name" value="PROTEIN FAM24A"/>
    <property type="match status" value="1"/>
</dbReference>
<evidence type="ECO:0000313" key="6">
    <source>
        <dbReference type="Proteomes" id="UP000081671"/>
    </source>
</evidence>
<keyword evidence="5" id="KW-0812">Transmembrane</keyword>
<keyword evidence="5" id="KW-0472">Membrane</keyword>
<dbReference type="GeneID" id="105989721"/>
<evidence type="ECO:0000256" key="3">
    <source>
        <dbReference type="ARBA" id="ARBA00022525"/>
    </source>
</evidence>